<dbReference type="AlphaFoldDB" id="A0A4R1ALB6"/>
<evidence type="ECO:0000313" key="3">
    <source>
        <dbReference type="Proteomes" id="UP000293846"/>
    </source>
</evidence>
<protein>
    <submittedName>
        <fullName evidence="2">Uncharacterized protein</fullName>
    </submittedName>
</protein>
<feature type="transmembrane region" description="Helical" evidence="1">
    <location>
        <begin position="60"/>
        <end position="83"/>
    </location>
</feature>
<feature type="transmembrane region" description="Helical" evidence="1">
    <location>
        <begin position="30"/>
        <end position="48"/>
    </location>
</feature>
<sequence length="159" mass="18751">MRYSKLLLILMMILSWFTVPFVGRASIKRFLPAALFMAIIVRMVNFIAKKRRWWWWYVKVHPSVSGSFPFVCGSFFVGSLWILKFTYGNFMKYMGLNLAVDSIFTYVIEPYLQKFGIASLVRMKKIQLMYVFTVLAFLLYGFQLVKEKVSLKKATYENN</sequence>
<keyword evidence="1" id="KW-1133">Transmembrane helix</keyword>
<keyword evidence="3" id="KW-1185">Reference proteome</keyword>
<proteinExistence type="predicted"/>
<dbReference type="RefSeq" id="WP_131239611.1">
    <property type="nucleotide sequence ID" value="NZ_SJTH01000112.1"/>
</dbReference>
<dbReference type="EMBL" id="SJTH01000112">
    <property type="protein sequence ID" value="TCJ00466.1"/>
    <property type="molecule type" value="Genomic_DNA"/>
</dbReference>
<organism evidence="2 3">
    <name type="scientific">Cytobacillus praedii</name>
    <dbReference type="NCBI Taxonomy" id="1742358"/>
    <lineage>
        <taxon>Bacteria</taxon>
        <taxon>Bacillati</taxon>
        <taxon>Bacillota</taxon>
        <taxon>Bacilli</taxon>
        <taxon>Bacillales</taxon>
        <taxon>Bacillaceae</taxon>
        <taxon>Cytobacillus</taxon>
    </lineage>
</organism>
<reference evidence="2 3" key="1">
    <citation type="submission" date="2019-03" db="EMBL/GenBank/DDBJ databases">
        <authorList>
            <person name="Jensen L."/>
            <person name="Storgaard J."/>
            <person name="Sulaj E."/>
            <person name="Schramm A."/>
            <person name="Marshall I.P.G."/>
        </authorList>
    </citation>
    <scope>NUCLEOTIDE SEQUENCE [LARGE SCALE GENOMIC DNA]</scope>
    <source>
        <strain evidence="2 3">2017H2G3</strain>
    </source>
</reference>
<keyword evidence="1" id="KW-0472">Membrane</keyword>
<feature type="transmembrane region" description="Helical" evidence="1">
    <location>
        <begin position="128"/>
        <end position="145"/>
    </location>
</feature>
<dbReference type="Proteomes" id="UP000293846">
    <property type="component" value="Unassembled WGS sequence"/>
</dbReference>
<accession>A0A4R1ALB6</accession>
<comment type="caution">
    <text evidence="2">The sequence shown here is derived from an EMBL/GenBank/DDBJ whole genome shotgun (WGS) entry which is preliminary data.</text>
</comment>
<name>A0A4R1ALB6_9BACI</name>
<keyword evidence="1" id="KW-0812">Transmembrane</keyword>
<feature type="transmembrane region" description="Helical" evidence="1">
    <location>
        <begin position="6"/>
        <end position="23"/>
    </location>
</feature>
<evidence type="ECO:0000256" key="1">
    <source>
        <dbReference type="SAM" id="Phobius"/>
    </source>
</evidence>
<gene>
    <name evidence="2" type="ORF">E0Y62_26760</name>
</gene>
<evidence type="ECO:0000313" key="2">
    <source>
        <dbReference type="EMBL" id="TCJ00466.1"/>
    </source>
</evidence>
<dbReference type="OrthoDB" id="1683771at2"/>